<evidence type="ECO:0000259" key="2">
    <source>
        <dbReference type="Pfam" id="PF08241"/>
    </source>
</evidence>
<evidence type="ECO:0000313" key="4">
    <source>
        <dbReference type="Proteomes" id="UP000196138"/>
    </source>
</evidence>
<dbReference type="OrthoDB" id="6191410at2"/>
<feature type="domain" description="Methyltransferase type 11" evidence="2">
    <location>
        <begin position="58"/>
        <end position="117"/>
    </location>
</feature>
<dbReference type="KEGG" id="cser:CCO03_09765"/>
<feature type="compositionally biased region" description="Pro residues" evidence="1">
    <location>
        <begin position="249"/>
        <end position="263"/>
    </location>
</feature>
<dbReference type="Proteomes" id="UP000196138">
    <property type="component" value="Chromosome"/>
</dbReference>
<feature type="region of interest" description="Disordered" evidence="1">
    <location>
        <begin position="241"/>
        <end position="263"/>
    </location>
</feature>
<dbReference type="SUPFAM" id="SSF53335">
    <property type="entry name" value="S-adenosyl-L-methionine-dependent methyltransferases"/>
    <property type="match status" value="1"/>
</dbReference>
<accession>A0A1Y0ESX1</accession>
<name>A0A1Y0ESX1_9BURK</name>
<evidence type="ECO:0000313" key="3">
    <source>
        <dbReference type="EMBL" id="ARU06767.1"/>
    </source>
</evidence>
<evidence type="ECO:0000256" key="1">
    <source>
        <dbReference type="SAM" id="MobiDB-lite"/>
    </source>
</evidence>
<reference evidence="3 4" key="1">
    <citation type="submission" date="2017-05" db="EMBL/GenBank/DDBJ databases">
        <authorList>
            <person name="Song R."/>
            <person name="Chenine A.L."/>
            <person name="Ruprecht R.M."/>
        </authorList>
    </citation>
    <scope>NUCLEOTIDE SEQUENCE [LARGE SCALE GENOMIC DNA]</scope>
    <source>
        <strain evidence="3 4">DSM 26136</strain>
    </source>
</reference>
<sequence>MPHRWLAIDAGAAPCAGEGQPPAPPDEQLRTPAVGPTTLPDAVATAACTARPSAAAGNSAERETSAAQLVLDARALPFFEESLDLVVLPHTLEFSPDPHACLREVARVLVNEGRVVICGINPLSLWAARQWRGHAWRRLGGGDLYLPEQGEFIAPWRVADWLRLLGFAVGPVQYGCHRAATRSASWLARLAWMDRWGERLWPVLGAAYCVTAIKRSAGPTLIGKPWKALAAKGEAAVVAQRTPSAPRVAPAPGPAPATARTPP</sequence>
<dbReference type="InterPro" id="IPR013216">
    <property type="entry name" value="Methyltransf_11"/>
</dbReference>
<feature type="region of interest" description="Disordered" evidence="1">
    <location>
        <begin position="11"/>
        <end position="36"/>
    </location>
</feature>
<gene>
    <name evidence="3" type="ORF">CCO03_09765</name>
</gene>
<organism evidence="3 4">
    <name type="scientific">Comamonas serinivorans</name>
    <dbReference type="NCBI Taxonomy" id="1082851"/>
    <lineage>
        <taxon>Bacteria</taxon>
        <taxon>Pseudomonadati</taxon>
        <taxon>Pseudomonadota</taxon>
        <taxon>Betaproteobacteria</taxon>
        <taxon>Burkholderiales</taxon>
        <taxon>Comamonadaceae</taxon>
        <taxon>Comamonas</taxon>
    </lineage>
</organism>
<dbReference type="Pfam" id="PF08241">
    <property type="entry name" value="Methyltransf_11"/>
    <property type="match status" value="1"/>
</dbReference>
<dbReference type="GO" id="GO:0008757">
    <property type="term" value="F:S-adenosylmethionine-dependent methyltransferase activity"/>
    <property type="evidence" value="ECO:0007669"/>
    <property type="project" value="InterPro"/>
</dbReference>
<keyword evidence="4" id="KW-1185">Reference proteome</keyword>
<dbReference type="InterPro" id="IPR029063">
    <property type="entry name" value="SAM-dependent_MTases_sf"/>
</dbReference>
<dbReference type="Gene3D" id="3.40.50.150">
    <property type="entry name" value="Vaccinia Virus protein VP39"/>
    <property type="match status" value="1"/>
</dbReference>
<protein>
    <recommendedName>
        <fullName evidence="2">Methyltransferase type 11 domain-containing protein</fullName>
    </recommendedName>
</protein>
<proteinExistence type="predicted"/>
<dbReference type="AlphaFoldDB" id="A0A1Y0ESX1"/>
<dbReference type="EMBL" id="CP021455">
    <property type="protein sequence ID" value="ARU06767.1"/>
    <property type="molecule type" value="Genomic_DNA"/>
</dbReference>